<dbReference type="EMBL" id="CP035758">
    <property type="protein sequence ID" value="QBD77588.1"/>
    <property type="molecule type" value="Genomic_DNA"/>
</dbReference>
<protein>
    <submittedName>
        <fullName evidence="4">TetR/AcrR family transcriptional regulator</fullName>
    </submittedName>
</protein>
<dbReference type="RefSeq" id="WP_129888643.1">
    <property type="nucleotide sequence ID" value="NZ_CP035758.1"/>
</dbReference>
<sequence length="187" mass="21212">MDTHDRRVKRTQNLLARALIALTLEKGYESVTIRDITEQADVGYATFFRHYHDKDALLEDVLNVVLADLIDLLHPAPTEADPATLGTLIFRYVQEHSEVVRVVLRSRWSSTLLQHAIETGISHVLQQHPPREGSPVPIEIAAYHIVTSSIALIQWWLEHDMPYPPEQMGTIYSELIARPTNAIAFDS</sequence>
<proteinExistence type="predicted"/>
<dbReference type="PROSITE" id="PS50977">
    <property type="entry name" value="HTH_TETR_2"/>
    <property type="match status" value="1"/>
</dbReference>
<dbReference type="SUPFAM" id="SSF46689">
    <property type="entry name" value="Homeodomain-like"/>
    <property type="match status" value="1"/>
</dbReference>
<dbReference type="InterPro" id="IPR001647">
    <property type="entry name" value="HTH_TetR"/>
</dbReference>
<dbReference type="KEGG" id="kbs:EPA93_16955"/>
<evidence type="ECO:0000256" key="2">
    <source>
        <dbReference type="PROSITE-ProRule" id="PRU00335"/>
    </source>
</evidence>
<feature type="domain" description="HTH tetR-type" evidence="3">
    <location>
        <begin position="9"/>
        <end position="69"/>
    </location>
</feature>
<dbReference type="OrthoDB" id="154075at2"/>
<dbReference type="InterPro" id="IPR039532">
    <property type="entry name" value="TetR_C_Firmicutes"/>
</dbReference>
<dbReference type="Proteomes" id="UP000290365">
    <property type="component" value="Chromosome"/>
</dbReference>
<dbReference type="PANTHER" id="PTHR43479">
    <property type="entry name" value="ACREF/ENVCD OPERON REPRESSOR-RELATED"/>
    <property type="match status" value="1"/>
</dbReference>
<name>A0A4P6JQ99_KTERU</name>
<evidence type="ECO:0000259" key="3">
    <source>
        <dbReference type="PROSITE" id="PS50977"/>
    </source>
</evidence>
<dbReference type="InterPro" id="IPR009057">
    <property type="entry name" value="Homeodomain-like_sf"/>
</dbReference>
<gene>
    <name evidence="4" type="ORF">EPA93_16955</name>
</gene>
<keyword evidence="1 2" id="KW-0238">DNA-binding</keyword>
<evidence type="ECO:0000313" key="4">
    <source>
        <dbReference type="EMBL" id="QBD77588.1"/>
    </source>
</evidence>
<organism evidence="4 5">
    <name type="scientific">Ktedonosporobacter rubrisoli</name>
    <dbReference type="NCBI Taxonomy" id="2509675"/>
    <lineage>
        <taxon>Bacteria</taxon>
        <taxon>Bacillati</taxon>
        <taxon>Chloroflexota</taxon>
        <taxon>Ktedonobacteria</taxon>
        <taxon>Ktedonobacterales</taxon>
        <taxon>Ktedonosporobacteraceae</taxon>
        <taxon>Ktedonosporobacter</taxon>
    </lineage>
</organism>
<accession>A0A4P6JQ99</accession>
<dbReference type="Gene3D" id="1.10.357.10">
    <property type="entry name" value="Tetracycline Repressor, domain 2"/>
    <property type="match status" value="1"/>
</dbReference>
<feature type="DNA-binding region" description="H-T-H motif" evidence="2">
    <location>
        <begin position="32"/>
        <end position="51"/>
    </location>
</feature>
<dbReference type="AlphaFoldDB" id="A0A4P6JQ99"/>
<dbReference type="GO" id="GO:0003677">
    <property type="term" value="F:DNA binding"/>
    <property type="evidence" value="ECO:0007669"/>
    <property type="project" value="UniProtKB-UniRule"/>
</dbReference>
<dbReference type="PANTHER" id="PTHR43479:SF7">
    <property type="entry name" value="TETR-FAMILY TRANSCRIPTIONAL REGULATOR"/>
    <property type="match status" value="1"/>
</dbReference>
<dbReference type="Pfam" id="PF00440">
    <property type="entry name" value="TetR_N"/>
    <property type="match status" value="1"/>
</dbReference>
<dbReference type="InterPro" id="IPR050624">
    <property type="entry name" value="HTH-type_Tx_Regulator"/>
</dbReference>
<reference evidence="4 5" key="1">
    <citation type="submission" date="2019-01" db="EMBL/GenBank/DDBJ databases">
        <title>Ktedonosporobacter rubrisoli SCAWS-G2.</title>
        <authorList>
            <person name="Huang Y."/>
            <person name="Yan B."/>
        </authorList>
    </citation>
    <scope>NUCLEOTIDE SEQUENCE [LARGE SCALE GENOMIC DNA]</scope>
    <source>
        <strain evidence="4 5">SCAWS-G2</strain>
    </source>
</reference>
<evidence type="ECO:0000256" key="1">
    <source>
        <dbReference type="ARBA" id="ARBA00023125"/>
    </source>
</evidence>
<keyword evidence="5" id="KW-1185">Reference proteome</keyword>
<evidence type="ECO:0000313" key="5">
    <source>
        <dbReference type="Proteomes" id="UP000290365"/>
    </source>
</evidence>
<dbReference type="Pfam" id="PF14278">
    <property type="entry name" value="TetR_C_8"/>
    <property type="match status" value="1"/>
</dbReference>